<evidence type="ECO:0000259" key="20">
    <source>
        <dbReference type="PROSITE" id="PS51194"/>
    </source>
</evidence>
<dbReference type="Proteomes" id="UP000789570">
    <property type="component" value="Unassembled WGS sequence"/>
</dbReference>
<organism evidence="22 23">
    <name type="scientific">Funneliformis caledonium</name>
    <dbReference type="NCBI Taxonomy" id="1117310"/>
    <lineage>
        <taxon>Eukaryota</taxon>
        <taxon>Fungi</taxon>
        <taxon>Fungi incertae sedis</taxon>
        <taxon>Mucoromycota</taxon>
        <taxon>Glomeromycotina</taxon>
        <taxon>Glomeromycetes</taxon>
        <taxon>Glomerales</taxon>
        <taxon>Glomeraceae</taxon>
        <taxon>Funneliformis</taxon>
    </lineage>
</organism>
<sequence length="793" mass="90599">MDDFVLTIEDDTEVIIPEEESSDVNDNPQTSSSNNKKLNKKGDNKKEKKTKKEKDKKEINKKDVNTENDIINPDFTFFIDGINNSIEHPWDFSAARAGLKPKILVTSRTIDEIIEKKRLDTKKEKNAKANGNNKNGNKKVITKSKHGDELSMSEENDDNLEKEYVSSKKKKEIVKKNGVNKDKQTENEDEENSDEDDPFAFGGGVDYVIDDEEGISDSEQEEENNEHKEKQDANSEDDMNDEDIDEDDDEDDVDEDDTVSSETDDEYERERKKAYFADKSEIIQNQDLASTESFQTMNLSRPILKGLSHLGFIQPTPIQKQAIPIALMGKDICGGAITGSGKTIAFLVPIIERLLYRPRQTAEVRVLILAPTRELAIQCHSVASKLAAFTDITLCLCVGGLSLKKQETELRVRPDIVIATPGRLIDHVRNSVSFSLENIEILIIDEADRMLEDGFADELNEIVKHCPKSRQTMLFSATMTDNIDELIRLSLNRPVKLMVDHIKATNAKLIQEFIRIREHQEKNRELILLILCKKYFKHKVIIFFRSKMIAHEMKIIFGLFGLKASELHGNLSQEQRLEALEAFRDGKVDYLLATDLASRGLDIKGIETVINYNMPQSYDHYIHRVGRTARAGRNGRSVTLTGEEDRKLLKMVLKHSQKEQIKRRNIDTELIKEYAENLAGIKDKVKEVLKEEKEEKLIKQTEMELLKGQNLIKYKEEIANRPARTWFQTEKEKQSSKNLSVEEYNEKFDNAFTVVPKKKGVEKEKSKVGNVIKKKVKSGGVVKKKGKNIKKRK</sequence>
<dbReference type="GO" id="GO:0005730">
    <property type="term" value="C:nucleolus"/>
    <property type="evidence" value="ECO:0007669"/>
    <property type="project" value="UniProtKB-SubCell"/>
</dbReference>
<keyword evidence="8" id="KW-0694">RNA-binding</keyword>
<dbReference type="Gene3D" id="3.40.50.300">
    <property type="entry name" value="P-loop containing nucleotide triphosphate hydrolases"/>
    <property type="match status" value="2"/>
</dbReference>
<dbReference type="InterPro" id="IPR050079">
    <property type="entry name" value="DEAD_box_RNA_helicase"/>
</dbReference>
<feature type="region of interest" description="Disordered" evidence="18">
    <location>
        <begin position="120"/>
        <end position="272"/>
    </location>
</feature>
<dbReference type="InterPro" id="IPR000629">
    <property type="entry name" value="RNA-helicase_DEAD-box_CS"/>
</dbReference>
<keyword evidence="4 16" id="KW-0547">Nucleotide-binding</keyword>
<feature type="short sequence motif" description="Q motif" evidence="15">
    <location>
        <begin position="292"/>
        <end position="320"/>
    </location>
</feature>
<comment type="catalytic activity">
    <reaction evidence="14">
        <text>ATP + H2O = ADP + phosphate + H(+)</text>
        <dbReference type="Rhea" id="RHEA:13065"/>
        <dbReference type="ChEBI" id="CHEBI:15377"/>
        <dbReference type="ChEBI" id="CHEBI:15378"/>
        <dbReference type="ChEBI" id="CHEBI:30616"/>
        <dbReference type="ChEBI" id="CHEBI:43474"/>
        <dbReference type="ChEBI" id="CHEBI:456216"/>
        <dbReference type="EC" id="3.6.4.13"/>
    </reaction>
</comment>
<dbReference type="EMBL" id="CAJVPQ010001426">
    <property type="protein sequence ID" value="CAG8552307.1"/>
    <property type="molecule type" value="Genomic_DNA"/>
</dbReference>
<feature type="compositionally biased region" description="Basic and acidic residues" evidence="18">
    <location>
        <begin position="40"/>
        <end position="62"/>
    </location>
</feature>
<evidence type="ECO:0000256" key="9">
    <source>
        <dbReference type="ARBA" id="ARBA00023242"/>
    </source>
</evidence>
<feature type="compositionally biased region" description="Acidic residues" evidence="18">
    <location>
        <begin position="1"/>
        <end position="23"/>
    </location>
</feature>
<keyword evidence="5 16" id="KW-0378">Hydrolase</keyword>
<evidence type="ECO:0000256" key="15">
    <source>
        <dbReference type="PROSITE-ProRule" id="PRU00552"/>
    </source>
</evidence>
<feature type="coiled-coil region" evidence="17">
    <location>
        <begin position="671"/>
        <end position="709"/>
    </location>
</feature>
<evidence type="ECO:0000256" key="10">
    <source>
        <dbReference type="ARBA" id="ARBA00043881"/>
    </source>
</evidence>
<dbReference type="PROSITE" id="PS00039">
    <property type="entry name" value="DEAD_ATP_HELICASE"/>
    <property type="match status" value="1"/>
</dbReference>
<evidence type="ECO:0000256" key="5">
    <source>
        <dbReference type="ARBA" id="ARBA00022801"/>
    </source>
</evidence>
<dbReference type="InterPro" id="IPR014001">
    <property type="entry name" value="Helicase_ATP-bd"/>
</dbReference>
<evidence type="ECO:0000313" key="22">
    <source>
        <dbReference type="EMBL" id="CAG8552307.1"/>
    </source>
</evidence>
<evidence type="ECO:0000256" key="12">
    <source>
        <dbReference type="ARBA" id="ARBA00044078"/>
    </source>
</evidence>
<dbReference type="SMART" id="SM00487">
    <property type="entry name" value="DEXDc"/>
    <property type="match status" value="1"/>
</dbReference>
<feature type="domain" description="Helicase ATP-binding" evidence="19">
    <location>
        <begin position="323"/>
        <end position="497"/>
    </location>
</feature>
<evidence type="ECO:0000256" key="17">
    <source>
        <dbReference type="SAM" id="Coils"/>
    </source>
</evidence>
<feature type="domain" description="Helicase C-terminal" evidence="20">
    <location>
        <begin position="508"/>
        <end position="679"/>
    </location>
</feature>
<dbReference type="Pfam" id="PF00271">
    <property type="entry name" value="Helicase_C"/>
    <property type="match status" value="1"/>
</dbReference>
<evidence type="ECO:0000256" key="7">
    <source>
        <dbReference type="ARBA" id="ARBA00022840"/>
    </source>
</evidence>
<feature type="compositionally biased region" description="Acidic residues" evidence="18">
    <location>
        <begin position="187"/>
        <end position="198"/>
    </location>
</feature>
<dbReference type="InterPro" id="IPR014014">
    <property type="entry name" value="RNA_helicase_DEAD_Q_motif"/>
</dbReference>
<proteinExistence type="inferred from homology"/>
<evidence type="ECO:0000256" key="8">
    <source>
        <dbReference type="ARBA" id="ARBA00022884"/>
    </source>
</evidence>
<reference evidence="22" key="1">
    <citation type="submission" date="2021-06" db="EMBL/GenBank/DDBJ databases">
        <authorList>
            <person name="Kallberg Y."/>
            <person name="Tangrot J."/>
            <person name="Rosling A."/>
        </authorList>
    </citation>
    <scope>NUCLEOTIDE SEQUENCE</scope>
    <source>
        <strain evidence="22">UK204</strain>
    </source>
</reference>
<keyword evidence="3" id="KW-0690">Ribosome biogenesis</keyword>
<dbReference type="InterPro" id="IPR001650">
    <property type="entry name" value="Helicase_C-like"/>
</dbReference>
<dbReference type="GO" id="GO:0005829">
    <property type="term" value="C:cytosol"/>
    <property type="evidence" value="ECO:0007669"/>
    <property type="project" value="TreeGrafter"/>
</dbReference>
<dbReference type="OrthoDB" id="10259843at2759"/>
<feature type="compositionally biased region" description="Acidic residues" evidence="18">
    <location>
        <begin position="234"/>
        <end position="267"/>
    </location>
</feature>
<dbReference type="GO" id="GO:0006364">
    <property type="term" value="P:rRNA processing"/>
    <property type="evidence" value="ECO:0007669"/>
    <property type="project" value="UniProtKB-ARBA"/>
</dbReference>
<evidence type="ECO:0000259" key="21">
    <source>
        <dbReference type="PROSITE" id="PS51195"/>
    </source>
</evidence>
<dbReference type="SUPFAM" id="SSF52540">
    <property type="entry name" value="P-loop containing nucleoside triphosphate hydrolases"/>
    <property type="match status" value="1"/>
</dbReference>
<evidence type="ECO:0000256" key="2">
    <source>
        <dbReference type="ARBA" id="ARBA00012552"/>
    </source>
</evidence>
<evidence type="ECO:0000256" key="1">
    <source>
        <dbReference type="ARBA" id="ARBA00004604"/>
    </source>
</evidence>
<comment type="similarity">
    <text evidence="11">Belongs to the DEAD box helicase family. DDX27/DRS1 subfamily.</text>
</comment>
<dbReference type="EC" id="3.6.4.13" evidence="2"/>
<evidence type="ECO:0000256" key="4">
    <source>
        <dbReference type="ARBA" id="ARBA00022741"/>
    </source>
</evidence>
<feature type="compositionally biased region" description="Polar residues" evidence="18">
    <location>
        <begin position="24"/>
        <end position="33"/>
    </location>
</feature>
<evidence type="ECO:0000256" key="11">
    <source>
        <dbReference type="ARBA" id="ARBA00043999"/>
    </source>
</evidence>
<dbReference type="CDD" id="cd18787">
    <property type="entry name" value="SF2_C_DEAD"/>
    <property type="match status" value="1"/>
</dbReference>
<dbReference type="SMART" id="SM00490">
    <property type="entry name" value="HELICc"/>
    <property type="match status" value="1"/>
</dbReference>
<dbReference type="GO" id="GO:0003723">
    <property type="term" value="F:RNA binding"/>
    <property type="evidence" value="ECO:0007669"/>
    <property type="project" value="UniProtKB-KW"/>
</dbReference>
<accession>A0A9N9B6C7</accession>
<dbReference type="PANTHER" id="PTHR47959:SF1">
    <property type="entry name" value="ATP-DEPENDENT RNA HELICASE DBPA"/>
    <property type="match status" value="1"/>
</dbReference>
<evidence type="ECO:0000256" key="13">
    <source>
        <dbReference type="ARBA" id="ARBA00044094"/>
    </source>
</evidence>
<keyword evidence="17" id="KW-0175">Coiled coil</keyword>
<evidence type="ECO:0000256" key="3">
    <source>
        <dbReference type="ARBA" id="ARBA00022517"/>
    </source>
</evidence>
<dbReference type="AlphaFoldDB" id="A0A9N9B6C7"/>
<comment type="subcellular location">
    <subcellularLocation>
        <location evidence="1">Nucleus</location>
        <location evidence="1">Nucleolus</location>
    </subcellularLocation>
</comment>
<dbReference type="PROSITE" id="PS51195">
    <property type="entry name" value="Q_MOTIF"/>
    <property type="match status" value="1"/>
</dbReference>
<dbReference type="PROSITE" id="PS51194">
    <property type="entry name" value="HELICASE_CTER"/>
    <property type="match status" value="1"/>
</dbReference>
<dbReference type="PROSITE" id="PS51192">
    <property type="entry name" value="HELICASE_ATP_BIND_1"/>
    <property type="match status" value="1"/>
</dbReference>
<keyword evidence="9" id="KW-0539">Nucleus</keyword>
<evidence type="ECO:0000313" key="23">
    <source>
        <dbReference type="Proteomes" id="UP000789570"/>
    </source>
</evidence>
<dbReference type="FunFam" id="3.40.50.300:FF:000842">
    <property type="entry name" value="ATP-dependent RNA helicase DRS1"/>
    <property type="match status" value="1"/>
</dbReference>
<dbReference type="InterPro" id="IPR027417">
    <property type="entry name" value="P-loop_NTPase"/>
</dbReference>
<evidence type="ECO:0000256" key="14">
    <source>
        <dbReference type="ARBA" id="ARBA00047984"/>
    </source>
</evidence>
<dbReference type="GO" id="GO:0005524">
    <property type="term" value="F:ATP binding"/>
    <property type="evidence" value="ECO:0007669"/>
    <property type="project" value="UniProtKB-KW"/>
</dbReference>
<comment type="caution">
    <text evidence="22">The sequence shown here is derived from an EMBL/GenBank/DDBJ whole genome shotgun (WGS) entry which is preliminary data.</text>
</comment>
<dbReference type="GO" id="GO:0003724">
    <property type="term" value="F:RNA helicase activity"/>
    <property type="evidence" value="ECO:0007669"/>
    <property type="project" value="UniProtKB-EC"/>
</dbReference>
<keyword evidence="23" id="KW-1185">Reference proteome</keyword>
<comment type="function">
    <text evidence="10">ATP-binding RNA helicase involved in ribosome assembly.</text>
</comment>
<dbReference type="InterPro" id="IPR011545">
    <property type="entry name" value="DEAD/DEAH_box_helicase_dom"/>
</dbReference>
<protein>
    <recommendedName>
        <fullName evidence="12">ATP-dependent RNA helicase DRS1</fullName>
        <ecNumber evidence="2">3.6.4.13</ecNumber>
    </recommendedName>
    <alternativeName>
        <fullName evidence="13">ATP-dependent RNA helicase drs1</fullName>
    </alternativeName>
</protein>
<evidence type="ECO:0000256" key="18">
    <source>
        <dbReference type="SAM" id="MobiDB-lite"/>
    </source>
</evidence>
<gene>
    <name evidence="22" type="ORF">FCALED_LOCUS6180</name>
</gene>
<name>A0A9N9B6C7_9GLOM</name>
<dbReference type="CDD" id="cd17947">
    <property type="entry name" value="DEADc_DDX27"/>
    <property type="match status" value="1"/>
</dbReference>
<feature type="region of interest" description="Disordered" evidence="18">
    <location>
        <begin position="1"/>
        <end position="62"/>
    </location>
</feature>
<evidence type="ECO:0000256" key="16">
    <source>
        <dbReference type="RuleBase" id="RU000492"/>
    </source>
</evidence>
<evidence type="ECO:0000259" key="19">
    <source>
        <dbReference type="PROSITE" id="PS51192"/>
    </source>
</evidence>
<feature type="domain" description="DEAD-box RNA helicase Q" evidence="21">
    <location>
        <begin position="292"/>
        <end position="320"/>
    </location>
</feature>
<feature type="compositionally biased region" description="Acidic residues" evidence="18">
    <location>
        <begin position="208"/>
        <end position="224"/>
    </location>
</feature>
<evidence type="ECO:0000256" key="6">
    <source>
        <dbReference type="ARBA" id="ARBA00022806"/>
    </source>
</evidence>
<keyword evidence="7 16" id="KW-0067">ATP-binding</keyword>
<keyword evidence="6 16" id="KW-0347">Helicase</keyword>
<dbReference type="Pfam" id="PF00270">
    <property type="entry name" value="DEAD"/>
    <property type="match status" value="1"/>
</dbReference>
<dbReference type="GO" id="GO:0016787">
    <property type="term" value="F:hydrolase activity"/>
    <property type="evidence" value="ECO:0007669"/>
    <property type="project" value="UniProtKB-KW"/>
</dbReference>
<dbReference type="PANTHER" id="PTHR47959">
    <property type="entry name" value="ATP-DEPENDENT RNA HELICASE RHLE-RELATED"/>
    <property type="match status" value="1"/>
</dbReference>